<keyword evidence="2" id="KW-0732">Signal</keyword>
<evidence type="ECO:0000313" key="4">
    <source>
        <dbReference type="Proteomes" id="UP000231516"/>
    </source>
</evidence>
<evidence type="ECO:0008006" key="5">
    <source>
        <dbReference type="Google" id="ProtNLM"/>
    </source>
</evidence>
<dbReference type="Proteomes" id="UP000231516">
    <property type="component" value="Unassembled WGS sequence"/>
</dbReference>
<organism evidence="3 4">
    <name type="scientific">Paramylibacter kogurei</name>
    <dbReference type="NCBI Taxonomy" id="1889778"/>
    <lineage>
        <taxon>Bacteria</taxon>
        <taxon>Pseudomonadati</taxon>
        <taxon>Pseudomonadota</taxon>
        <taxon>Alphaproteobacteria</taxon>
        <taxon>Rhodobacterales</taxon>
        <taxon>Paracoccaceae</taxon>
        <taxon>Paramylibacter</taxon>
    </lineage>
</organism>
<dbReference type="AlphaFoldDB" id="A0A2G5K472"/>
<dbReference type="EMBL" id="MDGM01000012">
    <property type="protein sequence ID" value="PIB24347.1"/>
    <property type="molecule type" value="Genomic_DNA"/>
</dbReference>
<evidence type="ECO:0000256" key="1">
    <source>
        <dbReference type="SAM" id="MobiDB-lite"/>
    </source>
</evidence>
<feature type="compositionally biased region" description="Gly residues" evidence="1">
    <location>
        <begin position="106"/>
        <end position="148"/>
    </location>
</feature>
<feature type="region of interest" description="Disordered" evidence="1">
    <location>
        <begin position="77"/>
        <end position="148"/>
    </location>
</feature>
<protein>
    <recommendedName>
        <fullName evidence="5">PepSY domain-containing protein</fullName>
    </recommendedName>
</protein>
<sequence>MLKFTRTVIIVSLAVATPSFAQQAATPADIVVRQLVNQGFTITNRGRTWLGRTIITAQKGMVEREIVVARGSGQILQDDWVFDPDAGDEARAEEDAEDEEESDPRSGGGHNGGGNNASGNGGGHNGGGHNGGRHGNGGGHGNGQGRNR</sequence>
<gene>
    <name evidence="3" type="ORF">BFP76_03785</name>
</gene>
<reference evidence="3 4" key="1">
    <citation type="submission" date="2016-08" db="EMBL/GenBank/DDBJ databases">
        <title>Draft genome of Amylibacter sp. strain 4G11.</title>
        <authorList>
            <person name="Wong S.-K."/>
            <person name="Hamasaki K."/>
            <person name="Yoshizawa S."/>
        </authorList>
    </citation>
    <scope>NUCLEOTIDE SEQUENCE [LARGE SCALE GENOMIC DNA]</scope>
    <source>
        <strain evidence="3 4">4G11</strain>
    </source>
</reference>
<feature type="chain" id="PRO_5013606315" description="PepSY domain-containing protein" evidence="2">
    <location>
        <begin position="22"/>
        <end position="148"/>
    </location>
</feature>
<feature type="compositionally biased region" description="Acidic residues" evidence="1">
    <location>
        <begin position="80"/>
        <end position="102"/>
    </location>
</feature>
<evidence type="ECO:0000313" key="3">
    <source>
        <dbReference type="EMBL" id="PIB24347.1"/>
    </source>
</evidence>
<keyword evidence="4" id="KW-1185">Reference proteome</keyword>
<proteinExistence type="predicted"/>
<evidence type="ECO:0000256" key="2">
    <source>
        <dbReference type="SAM" id="SignalP"/>
    </source>
</evidence>
<comment type="caution">
    <text evidence="3">The sequence shown here is derived from an EMBL/GenBank/DDBJ whole genome shotgun (WGS) entry which is preliminary data.</text>
</comment>
<dbReference type="OrthoDB" id="7869758at2"/>
<name>A0A2G5K472_9RHOB</name>
<accession>A0A2G5K472</accession>
<feature type="signal peptide" evidence="2">
    <location>
        <begin position="1"/>
        <end position="21"/>
    </location>
</feature>
<dbReference type="RefSeq" id="WP_099592673.1">
    <property type="nucleotide sequence ID" value="NZ_MDGM01000012.1"/>
</dbReference>